<organism evidence="2 3">
    <name type="scientific">Spartinivicinus poritis</name>
    <dbReference type="NCBI Taxonomy" id="2994640"/>
    <lineage>
        <taxon>Bacteria</taxon>
        <taxon>Pseudomonadati</taxon>
        <taxon>Pseudomonadota</taxon>
        <taxon>Gammaproteobacteria</taxon>
        <taxon>Oceanospirillales</taxon>
        <taxon>Zooshikellaceae</taxon>
        <taxon>Spartinivicinus</taxon>
    </lineage>
</organism>
<dbReference type="GO" id="GO:0032259">
    <property type="term" value="P:methylation"/>
    <property type="evidence" value="ECO:0007669"/>
    <property type="project" value="UniProtKB-KW"/>
</dbReference>
<protein>
    <submittedName>
        <fullName evidence="2">Class I SAM-dependent methyltransferase</fullName>
    </submittedName>
</protein>
<accession>A0ABT5UCJ3</accession>
<dbReference type="InterPro" id="IPR013216">
    <property type="entry name" value="Methyltransf_11"/>
</dbReference>
<evidence type="ECO:0000313" key="2">
    <source>
        <dbReference type="EMBL" id="MDE1462809.1"/>
    </source>
</evidence>
<dbReference type="EMBL" id="JAPMOU010000014">
    <property type="protein sequence ID" value="MDE1462809.1"/>
    <property type="molecule type" value="Genomic_DNA"/>
</dbReference>
<evidence type="ECO:0000313" key="3">
    <source>
        <dbReference type="Proteomes" id="UP001528823"/>
    </source>
</evidence>
<dbReference type="SUPFAM" id="SSF53335">
    <property type="entry name" value="S-adenosyl-L-methionine-dependent methyltransferases"/>
    <property type="match status" value="1"/>
</dbReference>
<dbReference type="GO" id="GO:0008168">
    <property type="term" value="F:methyltransferase activity"/>
    <property type="evidence" value="ECO:0007669"/>
    <property type="project" value="UniProtKB-KW"/>
</dbReference>
<feature type="domain" description="Methyltransferase type 11" evidence="1">
    <location>
        <begin position="96"/>
        <end position="172"/>
    </location>
</feature>
<keyword evidence="2" id="KW-0489">Methyltransferase</keyword>
<proteinExistence type="predicted"/>
<dbReference type="Proteomes" id="UP001528823">
    <property type="component" value="Unassembled WGS sequence"/>
</dbReference>
<dbReference type="CDD" id="cd02440">
    <property type="entry name" value="AdoMet_MTases"/>
    <property type="match status" value="1"/>
</dbReference>
<dbReference type="Pfam" id="PF08241">
    <property type="entry name" value="Methyltransf_11"/>
    <property type="match status" value="1"/>
</dbReference>
<dbReference type="Gene3D" id="3.40.50.150">
    <property type="entry name" value="Vaccinia Virus protein VP39"/>
    <property type="match status" value="1"/>
</dbReference>
<gene>
    <name evidence="2" type="ORF">ORQ98_12605</name>
</gene>
<dbReference type="InterPro" id="IPR029063">
    <property type="entry name" value="SAM-dependent_MTases_sf"/>
</dbReference>
<evidence type="ECO:0000259" key="1">
    <source>
        <dbReference type="Pfam" id="PF08241"/>
    </source>
</evidence>
<keyword evidence="2" id="KW-0808">Transferase</keyword>
<name>A0ABT5UCJ3_9GAMM</name>
<comment type="caution">
    <text evidence="2">The sequence shown here is derived from an EMBL/GenBank/DDBJ whole genome shotgun (WGS) entry which is preliminary data.</text>
</comment>
<sequence length="228" mass="27226">MKFSNGIAAFFNWCLNELLPPIIRDNKYIFSPIYYILFKEKYKYFLEFRDNFFNFSEKEITDYYRVTEDCDLKAKSDTSDEVLRELQSLIIGNNVLDVGCGSGIISEYVDGKIDYLCCDIARCFKKKYKFCYCTANNLSFKDKRISTIVCSHVLEHLINPIDAIKEFRRVASERIIIILPRERPYKFGFNLHTHFFPYRYNIELLLKSENKYEIKKIKNEWIYIEDLA</sequence>
<reference evidence="2 3" key="1">
    <citation type="submission" date="2022-11" db="EMBL/GenBank/DDBJ databases">
        <title>Spartinivicinus poritis sp. nov., isolated from scleractinian coral Porites lutea.</title>
        <authorList>
            <person name="Zhang G."/>
            <person name="Cai L."/>
            <person name="Wei Q."/>
        </authorList>
    </citation>
    <scope>NUCLEOTIDE SEQUENCE [LARGE SCALE GENOMIC DNA]</scope>
    <source>
        <strain evidence="2 3">A2-2</strain>
    </source>
</reference>
<keyword evidence="3" id="KW-1185">Reference proteome</keyword>
<dbReference type="RefSeq" id="WP_274689160.1">
    <property type="nucleotide sequence ID" value="NZ_JAPMOU010000014.1"/>
</dbReference>